<name>U2P219_9BACT</name>
<feature type="chain" id="PRO_5004632529" description="peptidylprolyl isomerase" evidence="6">
    <location>
        <begin position="20"/>
        <end position="228"/>
    </location>
</feature>
<dbReference type="Gene3D" id="2.40.100.10">
    <property type="entry name" value="Cyclophilin-like"/>
    <property type="match status" value="1"/>
</dbReference>
<dbReference type="InterPro" id="IPR002130">
    <property type="entry name" value="Cyclophilin-type_PPIase_dom"/>
</dbReference>
<keyword evidence="4" id="KW-0697">Rotamase</keyword>
<keyword evidence="5 8" id="KW-0413">Isomerase</keyword>
<dbReference type="PIRSF" id="PIRSF001467">
    <property type="entry name" value="Peptidylpro_ismrse"/>
    <property type="match status" value="1"/>
</dbReference>
<evidence type="ECO:0000313" key="9">
    <source>
        <dbReference type="Proteomes" id="UP000016648"/>
    </source>
</evidence>
<dbReference type="GO" id="GO:0003755">
    <property type="term" value="F:peptidyl-prolyl cis-trans isomerase activity"/>
    <property type="evidence" value="ECO:0007669"/>
    <property type="project" value="UniProtKB-KW"/>
</dbReference>
<dbReference type="InterPro" id="IPR044666">
    <property type="entry name" value="Cyclophilin_A-like"/>
</dbReference>
<dbReference type="EMBL" id="AWEY01000043">
    <property type="protein sequence ID" value="ERK38236.1"/>
    <property type="molecule type" value="Genomic_DNA"/>
</dbReference>
<evidence type="ECO:0000256" key="3">
    <source>
        <dbReference type="ARBA" id="ARBA00013194"/>
    </source>
</evidence>
<evidence type="ECO:0000256" key="6">
    <source>
        <dbReference type="SAM" id="SignalP"/>
    </source>
</evidence>
<dbReference type="Pfam" id="PF00160">
    <property type="entry name" value="Pro_isomerase"/>
    <property type="match status" value="1"/>
</dbReference>
<protein>
    <recommendedName>
        <fullName evidence="3">peptidylprolyl isomerase</fullName>
        <ecNumber evidence="3">5.2.1.8</ecNumber>
    </recommendedName>
</protein>
<comment type="similarity">
    <text evidence="2">Belongs to the cyclophilin-type PPIase family.</text>
</comment>
<feature type="domain" description="PPIase cyclophilin-type" evidence="7">
    <location>
        <begin position="25"/>
        <end position="226"/>
    </location>
</feature>
<dbReference type="RefSeq" id="WP_021590704.1">
    <property type="nucleotide sequence ID" value="NZ_AWEY01000043.1"/>
</dbReference>
<evidence type="ECO:0000256" key="1">
    <source>
        <dbReference type="ARBA" id="ARBA00002388"/>
    </source>
</evidence>
<dbReference type="InterPro" id="IPR020892">
    <property type="entry name" value="Cyclophilin-type_PPIase_CS"/>
</dbReference>
<evidence type="ECO:0000259" key="7">
    <source>
        <dbReference type="PROSITE" id="PS50072"/>
    </source>
</evidence>
<evidence type="ECO:0000256" key="2">
    <source>
        <dbReference type="ARBA" id="ARBA00007365"/>
    </source>
</evidence>
<dbReference type="AlphaFoldDB" id="U2P219"/>
<dbReference type="InterPro" id="IPR024936">
    <property type="entry name" value="Cyclophilin-type_PPIase"/>
</dbReference>
<proteinExistence type="inferred from homology"/>
<dbReference type="PANTHER" id="PTHR45625">
    <property type="entry name" value="PEPTIDYL-PROLYL CIS-TRANS ISOMERASE-RELATED"/>
    <property type="match status" value="1"/>
</dbReference>
<sequence>MKHLILLLATLLSPFHGMAQVLDTLRHEVVLETSMGNVRIVLHNETPLHRDNFLKLVREGYYDGNLFHRVISSFMIQTGDSTSRHAQPGAPAGDYSPDYTLPAEIRYPALYHHRGAVAAARESDDVNPEHRSSASQFYIVYGRRFNEDMLDQVQARLDKATKGKVTIPPALREAYYKKGGTPHLDGQYTVFGEVVEGMDVVQAIQNVETDAHDRPLQDVRILRAVVVK</sequence>
<keyword evidence="9" id="KW-1185">Reference proteome</keyword>
<comment type="function">
    <text evidence="1">PPIases accelerate the folding of proteins. It catalyzes the cis-trans isomerization of proline imidic peptide bonds in oligopeptides.</text>
</comment>
<accession>U2P219</accession>
<gene>
    <name evidence="8" type="ORF">HMPREF9135_2241</name>
</gene>
<dbReference type="GO" id="GO:0006457">
    <property type="term" value="P:protein folding"/>
    <property type="evidence" value="ECO:0007669"/>
    <property type="project" value="InterPro"/>
</dbReference>
<evidence type="ECO:0000256" key="4">
    <source>
        <dbReference type="ARBA" id="ARBA00023110"/>
    </source>
</evidence>
<dbReference type="SUPFAM" id="SSF50891">
    <property type="entry name" value="Cyclophilin-like"/>
    <property type="match status" value="1"/>
</dbReference>
<evidence type="ECO:0000313" key="8">
    <source>
        <dbReference type="EMBL" id="ERK38236.1"/>
    </source>
</evidence>
<dbReference type="EC" id="5.2.1.8" evidence="3"/>
<dbReference type="Proteomes" id="UP000016648">
    <property type="component" value="Unassembled WGS sequence"/>
</dbReference>
<dbReference type="CDD" id="cd00317">
    <property type="entry name" value="cyclophilin"/>
    <property type="match status" value="1"/>
</dbReference>
<keyword evidence="6" id="KW-0732">Signal</keyword>
<evidence type="ECO:0000256" key="5">
    <source>
        <dbReference type="ARBA" id="ARBA00023235"/>
    </source>
</evidence>
<dbReference type="PATRIC" id="fig|1115809.3.peg.2440"/>
<reference evidence="8 9" key="1">
    <citation type="submission" date="2013-08" db="EMBL/GenBank/DDBJ databases">
        <authorList>
            <person name="Durkin A.S."/>
            <person name="Haft D.R."/>
            <person name="McCorrison J."/>
            <person name="Torralba M."/>
            <person name="Gillis M."/>
            <person name="Haft D.H."/>
            <person name="Methe B."/>
            <person name="Sutton G."/>
            <person name="Nelson K.E."/>
        </authorList>
    </citation>
    <scope>NUCLEOTIDE SEQUENCE [LARGE SCALE GENOMIC DNA]</scope>
    <source>
        <strain evidence="8 9">F0067</strain>
    </source>
</reference>
<dbReference type="PANTHER" id="PTHR45625:SF4">
    <property type="entry name" value="PEPTIDYLPROLYL ISOMERASE DOMAIN AND WD REPEAT-CONTAINING PROTEIN 1"/>
    <property type="match status" value="1"/>
</dbReference>
<feature type="signal peptide" evidence="6">
    <location>
        <begin position="1"/>
        <end position="19"/>
    </location>
</feature>
<dbReference type="InterPro" id="IPR029000">
    <property type="entry name" value="Cyclophilin-like_dom_sf"/>
</dbReference>
<organism evidence="8 9">
    <name type="scientific">Segatella baroniae F0067</name>
    <dbReference type="NCBI Taxonomy" id="1115809"/>
    <lineage>
        <taxon>Bacteria</taxon>
        <taxon>Pseudomonadati</taxon>
        <taxon>Bacteroidota</taxon>
        <taxon>Bacteroidia</taxon>
        <taxon>Bacteroidales</taxon>
        <taxon>Prevotellaceae</taxon>
        <taxon>Segatella</taxon>
    </lineage>
</organism>
<dbReference type="PROSITE" id="PS50072">
    <property type="entry name" value="CSA_PPIASE_2"/>
    <property type="match status" value="1"/>
</dbReference>
<dbReference type="PROSITE" id="PS00170">
    <property type="entry name" value="CSA_PPIASE_1"/>
    <property type="match status" value="1"/>
</dbReference>
<comment type="caution">
    <text evidence="8">The sequence shown here is derived from an EMBL/GenBank/DDBJ whole genome shotgun (WGS) entry which is preliminary data.</text>
</comment>